<name>A0A2Z2HV74_9EURY</name>
<dbReference type="AlphaFoldDB" id="A0A2Z2HV74"/>
<dbReference type="Proteomes" id="UP000250088">
    <property type="component" value="Chromosome"/>
</dbReference>
<gene>
    <name evidence="1" type="ORF">B1756_06495</name>
</gene>
<keyword evidence="2" id="KW-1185">Reference proteome</keyword>
<proteinExistence type="predicted"/>
<sequence length="213" mass="24536">MTAPYERLCDRPRTDIDRAQLSPDERAALRVLRVNRSSDVPPEYRGQFTSIYYLAGDERAAARRFVAENREQLEAIDVSNPDVVQSSVPREVYDWILHFLGERRLRKYQSVVYERRPGGTEWVVDRFQFEDRPRRRYTTSNGRSVRIDPGVALDDLYAHLDDPICESDLRDHDAVDGAVQYALGYFCEAGVFDCAPLEVDGEFAVRKTATDRP</sequence>
<dbReference type="RefSeq" id="WP_086887805.1">
    <property type="nucleotide sequence ID" value="NZ_CP019893.1"/>
</dbReference>
<dbReference type="EMBL" id="CP019893">
    <property type="protein sequence ID" value="ARS89427.1"/>
    <property type="molecule type" value="Genomic_DNA"/>
</dbReference>
<accession>A0A2Z2HV74</accession>
<protein>
    <submittedName>
        <fullName evidence="1">Uncharacterized protein</fullName>
    </submittedName>
</protein>
<dbReference type="OrthoDB" id="220491at2157"/>
<dbReference type="GeneID" id="32893712"/>
<organism evidence="1 2">
    <name type="scientific">Natrarchaeobaculum aegyptiacum</name>
    <dbReference type="NCBI Taxonomy" id="745377"/>
    <lineage>
        <taxon>Archaea</taxon>
        <taxon>Methanobacteriati</taxon>
        <taxon>Methanobacteriota</taxon>
        <taxon>Stenosarchaea group</taxon>
        <taxon>Halobacteria</taxon>
        <taxon>Halobacteriales</taxon>
        <taxon>Natrialbaceae</taxon>
        <taxon>Natrarchaeobaculum</taxon>
    </lineage>
</organism>
<dbReference type="KEGG" id="naj:B1756_06495"/>
<reference evidence="2" key="1">
    <citation type="submission" date="2017-02" db="EMBL/GenBank/DDBJ databases">
        <title>Natronthermophilus aegyptiacus gen. nov.,sp. nov., an aerobic, extremely halophilic alkalithermophilic archaeon isolated from the athalassohaline Wadi An Natrun, Egypt.</title>
        <authorList>
            <person name="Zhao B."/>
        </authorList>
    </citation>
    <scope>NUCLEOTIDE SEQUENCE [LARGE SCALE GENOMIC DNA]</scope>
    <source>
        <strain evidence="2">JW/NM-HA 15</strain>
    </source>
</reference>
<evidence type="ECO:0000313" key="2">
    <source>
        <dbReference type="Proteomes" id="UP000250088"/>
    </source>
</evidence>
<evidence type="ECO:0000313" key="1">
    <source>
        <dbReference type="EMBL" id="ARS89427.1"/>
    </source>
</evidence>